<evidence type="ECO:0000256" key="5">
    <source>
        <dbReference type="ARBA" id="ARBA00023284"/>
    </source>
</evidence>
<comment type="similarity">
    <text evidence="1">Belongs to the thioredoxin family.</text>
</comment>
<evidence type="ECO:0000256" key="8">
    <source>
        <dbReference type="ARBA" id="ARBA00083188"/>
    </source>
</evidence>
<dbReference type="GO" id="GO:0047134">
    <property type="term" value="F:protein-disulfide reductase [NAD(P)H] activity"/>
    <property type="evidence" value="ECO:0007669"/>
    <property type="project" value="InterPro"/>
</dbReference>
<feature type="domain" description="Thioredoxin" evidence="10">
    <location>
        <begin position="108"/>
        <end position="222"/>
    </location>
</feature>
<dbReference type="PANTHER" id="PTHR12452">
    <property type="entry name" value="42-9-9 PROTEIN-RELATED"/>
    <property type="match status" value="1"/>
</dbReference>
<dbReference type="GO" id="GO:0005829">
    <property type="term" value="C:cytosol"/>
    <property type="evidence" value="ECO:0007669"/>
    <property type="project" value="TreeGrafter"/>
</dbReference>
<accession>A0AAD5ZF86</accession>
<name>A0AAD5ZF86_9POAL</name>
<gene>
    <name evidence="11" type="ORF">LUZ61_000319</name>
</gene>
<keyword evidence="3" id="KW-0249">Electron transport</keyword>
<dbReference type="EMBL" id="JAMRDG010000001">
    <property type="protein sequence ID" value="KAJ3696614.1"/>
    <property type="molecule type" value="Genomic_DNA"/>
</dbReference>
<keyword evidence="12" id="KW-1185">Reference proteome</keyword>
<evidence type="ECO:0000313" key="11">
    <source>
        <dbReference type="EMBL" id="KAJ3696614.1"/>
    </source>
</evidence>
<keyword evidence="2" id="KW-0813">Transport</keyword>
<evidence type="ECO:0000313" key="12">
    <source>
        <dbReference type="Proteomes" id="UP001210211"/>
    </source>
</evidence>
<feature type="compositionally biased region" description="Basic and acidic residues" evidence="9">
    <location>
        <begin position="78"/>
        <end position="88"/>
    </location>
</feature>
<evidence type="ECO:0000256" key="9">
    <source>
        <dbReference type="SAM" id="MobiDB-lite"/>
    </source>
</evidence>
<reference evidence="11 12" key="1">
    <citation type="journal article" date="2022" name="Cell">
        <title>Repeat-based holocentromeres influence genome architecture and karyotype evolution.</title>
        <authorList>
            <person name="Hofstatter P.G."/>
            <person name="Thangavel G."/>
            <person name="Lux T."/>
            <person name="Neumann P."/>
            <person name="Vondrak T."/>
            <person name="Novak P."/>
            <person name="Zhang M."/>
            <person name="Costa L."/>
            <person name="Castellani M."/>
            <person name="Scott A."/>
            <person name="Toegelov H."/>
            <person name="Fuchs J."/>
            <person name="Mata-Sucre Y."/>
            <person name="Dias Y."/>
            <person name="Vanzela A.L.L."/>
            <person name="Huettel B."/>
            <person name="Almeida C.C.S."/>
            <person name="Simkova H."/>
            <person name="Souza G."/>
            <person name="Pedrosa-Harand A."/>
            <person name="Macas J."/>
            <person name="Mayer K.F.X."/>
            <person name="Houben A."/>
            <person name="Marques A."/>
        </authorList>
    </citation>
    <scope>NUCLEOTIDE SEQUENCE [LARGE SCALE GENOMIC DNA]</scope>
    <source>
        <strain evidence="11">RhyTen1mFocal</strain>
    </source>
</reference>
<dbReference type="SUPFAM" id="SSF52833">
    <property type="entry name" value="Thioredoxin-like"/>
    <property type="match status" value="1"/>
</dbReference>
<evidence type="ECO:0000256" key="4">
    <source>
        <dbReference type="ARBA" id="ARBA00023157"/>
    </source>
</evidence>
<dbReference type="InterPro" id="IPR036249">
    <property type="entry name" value="Thioredoxin-like_sf"/>
</dbReference>
<dbReference type="InterPro" id="IPR010357">
    <property type="entry name" value="TXNDC17_dom"/>
</dbReference>
<comment type="caution">
    <text evidence="11">The sequence shown here is derived from an EMBL/GenBank/DDBJ whole genome shotgun (WGS) entry which is preliminary data.</text>
</comment>
<feature type="region of interest" description="Disordered" evidence="9">
    <location>
        <begin position="68"/>
        <end position="88"/>
    </location>
</feature>
<dbReference type="Gene3D" id="3.40.30.10">
    <property type="entry name" value="Glutaredoxin"/>
    <property type="match status" value="1"/>
</dbReference>
<evidence type="ECO:0000259" key="10">
    <source>
        <dbReference type="Pfam" id="PF06110"/>
    </source>
</evidence>
<proteinExistence type="inferred from homology"/>
<evidence type="ECO:0000256" key="3">
    <source>
        <dbReference type="ARBA" id="ARBA00022982"/>
    </source>
</evidence>
<keyword evidence="4" id="KW-1015">Disulfide bond</keyword>
<evidence type="ECO:0000256" key="1">
    <source>
        <dbReference type="ARBA" id="ARBA00008987"/>
    </source>
</evidence>
<evidence type="ECO:0000256" key="6">
    <source>
        <dbReference type="ARBA" id="ARBA00056742"/>
    </source>
</evidence>
<dbReference type="FunFam" id="3.40.30.10:FF:000259">
    <property type="entry name" value="Thioredoxin-like protein Clot"/>
    <property type="match status" value="1"/>
</dbReference>
<organism evidence="11 12">
    <name type="scientific">Rhynchospora tenuis</name>
    <dbReference type="NCBI Taxonomy" id="198213"/>
    <lineage>
        <taxon>Eukaryota</taxon>
        <taxon>Viridiplantae</taxon>
        <taxon>Streptophyta</taxon>
        <taxon>Embryophyta</taxon>
        <taxon>Tracheophyta</taxon>
        <taxon>Spermatophyta</taxon>
        <taxon>Magnoliopsida</taxon>
        <taxon>Liliopsida</taxon>
        <taxon>Poales</taxon>
        <taxon>Cyperaceae</taxon>
        <taxon>Cyperoideae</taxon>
        <taxon>Rhynchosporeae</taxon>
        <taxon>Rhynchospora</taxon>
    </lineage>
</organism>
<sequence length="224" mass="26035">MIETVYYKRALKGLKISQKYLHLHPLSAKRGPKYSSVRTIRCLHLSSISLPSLLPLLFTHLTLRHNKGAQKEKKKKKGSDEETKIEKGEPKMVLETMEAKLDDFNQVFQKFRSEEATKKNLKFILFLADKDPMTSRSWCPDCNVAEPIIYQKLETANNDIALLKVYVGDRPTWRNPNHRFRVDPRFRLQGVPTLIRWENDGITGRLEDYEAHVETKIDALLSDK</sequence>
<dbReference type="InterPro" id="IPR045108">
    <property type="entry name" value="TXNDC17-like"/>
</dbReference>
<dbReference type="Pfam" id="PF06110">
    <property type="entry name" value="TXD17-like_Trx"/>
    <property type="match status" value="1"/>
</dbReference>
<protein>
    <recommendedName>
        <fullName evidence="7">Thioredoxin-like protein Clot</fullName>
    </recommendedName>
    <alternativeName>
        <fullName evidence="8">Thioredoxin Clot</fullName>
    </alternativeName>
</protein>
<comment type="function">
    <text evidence="6">Probable thiol-disulfide oxidoreductase that may participate in various redox reactions.</text>
</comment>
<dbReference type="PANTHER" id="PTHR12452:SF0">
    <property type="entry name" value="THIOREDOXIN DOMAIN-CONTAINING PROTEIN 17"/>
    <property type="match status" value="1"/>
</dbReference>
<evidence type="ECO:0000256" key="2">
    <source>
        <dbReference type="ARBA" id="ARBA00022448"/>
    </source>
</evidence>
<feature type="compositionally biased region" description="Basic residues" evidence="9">
    <location>
        <begin position="68"/>
        <end position="77"/>
    </location>
</feature>
<dbReference type="AlphaFoldDB" id="A0AAD5ZF86"/>
<keyword evidence="5" id="KW-0676">Redox-active center</keyword>
<dbReference type="Proteomes" id="UP001210211">
    <property type="component" value="Unassembled WGS sequence"/>
</dbReference>
<evidence type="ECO:0000256" key="7">
    <source>
        <dbReference type="ARBA" id="ARBA00071006"/>
    </source>
</evidence>